<dbReference type="KEGG" id="slx:SLAV_39275"/>
<sequence>MGEHRPTGATLVSSNAFGQLLLRLRLEAGRTQEQQAEAINTVSGRETMTRREISRYENGENIPTSHTVAHIAVACGLSPDQLKREAASARAQRRKSPVKQELDDMKRRTMLGAGPLIGAALASEPWGRLTHALNRGSQLDSRSAETLAERAGALHISENHLTAQQLQRNVVVHLDAITTALAQSRAHEKELSIAAGETAALAGWLAWDLGDQPSARCYYQVAADCARVAGHPPLRALTLAYASYGASTPARRIELLADAAKHVRGPGNATAAAWVHGRHAEELAAAGETTPALRALDRARTAYDYADPTAEQTWVRFMSPARMDSLALSVLGELAHPELNEAATAATQRLGSDLPDAGVVILGDLAAALLKGSDTEHGVHVVRKFVAAATARPNTMGRARALAIAGQLPDRERDLAAQLRVLAA</sequence>
<organism evidence="2 4">
    <name type="scientific">Streptomyces lavendulae subsp. lavendulae</name>
    <dbReference type="NCBI Taxonomy" id="58340"/>
    <lineage>
        <taxon>Bacteria</taxon>
        <taxon>Bacillati</taxon>
        <taxon>Actinomycetota</taxon>
        <taxon>Actinomycetes</taxon>
        <taxon>Kitasatosporales</taxon>
        <taxon>Streptomycetaceae</taxon>
        <taxon>Streptomyces</taxon>
    </lineage>
</organism>
<keyword evidence="4" id="KW-1185">Reference proteome</keyword>
<dbReference type="PROSITE" id="PS50943">
    <property type="entry name" value="HTH_CROC1"/>
    <property type="match status" value="1"/>
</dbReference>
<dbReference type="Pfam" id="PF13560">
    <property type="entry name" value="HTH_31"/>
    <property type="match status" value="1"/>
</dbReference>
<dbReference type="Proteomes" id="UP000231791">
    <property type="component" value="Chromosome"/>
</dbReference>
<proteinExistence type="predicted"/>
<dbReference type="Gene3D" id="1.10.260.40">
    <property type="entry name" value="lambda repressor-like DNA-binding domains"/>
    <property type="match status" value="1"/>
</dbReference>
<evidence type="ECO:0000259" key="1">
    <source>
        <dbReference type="PROSITE" id="PS50943"/>
    </source>
</evidence>
<dbReference type="InterPro" id="IPR001387">
    <property type="entry name" value="Cro/C1-type_HTH"/>
</dbReference>
<evidence type="ECO:0000313" key="2">
    <source>
        <dbReference type="EMBL" id="ATZ21953.1"/>
    </source>
</evidence>
<accession>A0A2K8P880</accession>
<dbReference type="EMBL" id="CP024985">
    <property type="protein sequence ID" value="ATZ29618.1"/>
    <property type="molecule type" value="Genomic_DNA"/>
</dbReference>
<gene>
    <name evidence="2" type="ORF">SLAV_00115</name>
    <name evidence="3" type="ORF">SLAV_39275</name>
</gene>
<dbReference type="GO" id="GO:0003677">
    <property type="term" value="F:DNA binding"/>
    <property type="evidence" value="ECO:0007669"/>
    <property type="project" value="InterPro"/>
</dbReference>
<evidence type="ECO:0000313" key="3">
    <source>
        <dbReference type="EMBL" id="ATZ29618.1"/>
    </source>
</evidence>
<name>A0A2K8P880_STRLA</name>
<dbReference type="KEGG" id="slx:SLAV_00115"/>
<dbReference type="InterPro" id="IPR010982">
    <property type="entry name" value="Lambda_DNA-bd_dom_sf"/>
</dbReference>
<reference evidence="2 4" key="1">
    <citation type="submission" date="2017-11" db="EMBL/GenBank/DDBJ databases">
        <title>Complete genome sequence of Streptomyces lavendulae subsp. lavendulae CCM 3239 (formerly 'Streptomyces aureofaciens CCM 3239'), the producer of the angucycline-type antibiotic auricin.</title>
        <authorList>
            <person name="Busche T."/>
            <person name="Novakova R."/>
            <person name="Al'Dilaimi A."/>
            <person name="Homerova D."/>
            <person name="Feckova L."/>
            <person name="Rezuchova B."/>
            <person name="Mingyar E."/>
            <person name="Csolleiova D."/>
            <person name="Bekeova C."/>
            <person name="Winkler A."/>
            <person name="Sevcikova B."/>
            <person name="Kalinowski J."/>
            <person name="Kormanec J."/>
            <person name="Ruckert C."/>
        </authorList>
    </citation>
    <scope>NUCLEOTIDE SEQUENCE [LARGE SCALE GENOMIC DNA]</scope>
    <source>
        <strain evidence="2 4">CCM 3239</strain>
    </source>
</reference>
<feature type="domain" description="HTH cro/C1-type" evidence="1">
    <location>
        <begin position="21"/>
        <end position="82"/>
    </location>
</feature>
<protein>
    <submittedName>
        <fullName evidence="2">Helix-turn-helix protein</fullName>
    </submittedName>
</protein>
<dbReference type="EMBL" id="CP024985">
    <property type="protein sequence ID" value="ATZ21953.1"/>
    <property type="molecule type" value="Genomic_DNA"/>
</dbReference>
<dbReference type="AlphaFoldDB" id="A0A2K8P880"/>
<evidence type="ECO:0000313" key="4">
    <source>
        <dbReference type="Proteomes" id="UP000231791"/>
    </source>
</evidence>
<dbReference type="CDD" id="cd00093">
    <property type="entry name" value="HTH_XRE"/>
    <property type="match status" value="1"/>
</dbReference>
<dbReference type="SUPFAM" id="SSF47413">
    <property type="entry name" value="lambda repressor-like DNA-binding domains"/>
    <property type="match status" value="1"/>
</dbReference>
<dbReference type="SMART" id="SM00530">
    <property type="entry name" value="HTH_XRE"/>
    <property type="match status" value="1"/>
</dbReference>